<dbReference type="PANTHER" id="PTHR18849">
    <property type="entry name" value="LEUCINE RICH REPEAT PROTEIN"/>
    <property type="match status" value="1"/>
</dbReference>
<gene>
    <name evidence="3" type="ORF">CSSPTR1EN2_LOCUS15720</name>
</gene>
<reference evidence="3" key="1">
    <citation type="submission" date="2024-02" db="EMBL/GenBank/DDBJ databases">
        <authorList>
            <consortium name="ELIXIR-Norway"/>
            <consortium name="Elixir Norway"/>
        </authorList>
    </citation>
    <scope>NUCLEOTIDE SEQUENCE</scope>
</reference>
<dbReference type="InterPro" id="IPR001611">
    <property type="entry name" value="Leu-rich_rpt"/>
</dbReference>
<protein>
    <recommendedName>
        <fullName evidence="5">Protein phosphatase 1 regulatory subunit 7</fullName>
    </recommendedName>
</protein>
<name>A0ABP0UHL7_9BRYO</name>
<dbReference type="InterPro" id="IPR032675">
    <property type="entry name" value="LRR_dom_sf"/>
</dbReference>
<evidence type="ECO:0000313" key="3">
    <source>
        <dbReference type="EMBL" id="CAK9220966.1"/>
    </source>
</evidence>
<dbReference type="SMART" id="SM00369">
    <property type="entry name" value="LRR_TYP"/>
    <property type="match status" value="7"/>
</dbReference>
<dbReference type="SUPFAM" id="SSF52058">
    <property type="entry name" value="L domain-like"/>
    <property type="match status" value="1"/>
</dbReference>
<accession>A0ABP0UHL7</accession>
<dbReference type="EMBL" id="OZ019895">
    <property type="protein sequence ID" value="CAK9220966.1"/>
    <property type="molecule type" value="Genomic_DNA"/>
</dbReference>
<evidence type="ECO:0000256" key="2">
    <source>
        <dbReference type="ARBA" id="ARBA00022737"/>
    </source>
</evidence>
<dbReference type="Pfam" id="PF13855">
    <property type="entry name" value="LRR_8"/>
    <property type="match status" value="2"/>
</dbReference>
<evidence type="ECO:0008006" key="5">
    <source>
        <dbReference type="Google" id="ProtNLM"/>
    </source>
</evidence>
<sequence length="329" mass="37657">MANGEEEEEEEEGDEDEYMLDLTSAQLHDLADVDLPPFLKELDLTANRLSLLDDRISHMSQLQKLSIQQNLFGDDAVNVLAQWPALFGMQELVLRDNKLSKIPPLKDFVNLKVLDISFNEVLSLEGMSIVTSRLQELYVQKNEVAKIEELEHLQNLRVLELGSNKIRVMEGLERLTALRELWLGRNRIRNVDLCGLTGLVRISIQSNRLTSMRAFEECVNLEELYLSHNSISQMEGLSPLHKLRVLDLASNKITEICDIENLTRLEDLWLNDNSIATLDGIEKLLEGCMGCLTTIYLERNPCELDPNYMRRLRAALPKLQQLDSHLVLH</sequence>
<evidence type="ECO:0000256" key="1">
    <source>
        <dbReference type="ARBA" id="ARBA00022614"/>
    </source>
</evidence>
<dbReference type="Gene3D" id="3.80.10.10">
    <property type="entry name" value="Ribonuclease Inhibitor"/>
    <property type="match status" value="3"/>
</dbReference>
<keyword evidence="1" id="KW-0433">Leucine-rich repeat</keyword>
<dbReference type="SMART" id="SM00365">
    <property type="entry name" value="LRR_SD22"/>
    <property type="match status" value="9"/>
</dbReference>
<organism evidence="3 4">
    <name type="scientific">Sphagnum troendelagicum</name>
    <dbReference type="NCBI Taxonomy" id="128251"/>
    <lineage>
        <taxon>Eukaryota</taxon>
        <taxon>Viridiplantae</taxon>
        <taxon>Streptophyta</taxon>
        <taxon>Embryophyta</taxon>
        <taxon>Bryophyta</taxon>
        <taxon>Sphagnophytina</taxon>
        <taxon>Sphagnopsida</taxon>
        <taxon>Sphagnales</taxon>
        <taxon>Sphagnaceae</taxon>
        <taxon>Sphagnum</taxon>
    </lineage>
</organism>
<dbReference type="PROSITE" id="PS51450">
    <property type="entry name" value="LRR"/>
    <property type="match status" value="5"/>
</dbReference>
<keyword evidence="2" id="KW-0677">Repeat</keyword>
<keyword evidence="4" id="KW-1185">Reference proteome</keyword>
<dbReference type="InterPro" id="IPR003591">
    <property type="entry name" value="Leu-rich_rpt_typical-subtyp"/>
</dbReference>
<dbReference type="InterPro" id="IPR025875">
    <property type="entry name" value="Leu-rich_rpt_4"/>
</dbReference>
<dbReference type="PANTHER" id="PTHR18849:SF0">
    <property type="entry name" value="CILIA- AND FLAGELLA-ASSOCIATED PROTEIN 410-RELATED"/>
    <property type="match status" value="1"/>
</dbReference>
<proteinExistence type="predicted"/>
<dbReference type="Pfam" id="PF12799">
    <property type="entry name" value="LRR_4"/>
    <property type="match status" value="1"/>
</dbReference>
<dbReference type="Proteomes" id="UP001497512">
    <property type="component" value="Chromosome 3"/>
</dbReference>
<evidence type="ECO:0000313" key="4">
    <source>
        <dbReference type="Proteomes" id="UP001497512"/>
    </source>
</evidence>